<dbReference type="Pfam" id="PF04525">
    <property type="entry name" value="LOR"/>
    <property type="match status" value="1"/>
</dbReference>
<sequence length="234" mass="26223">MPSAGPSPTPLSNPTTVVSSQFLASYPVDLYISEKLITIKEGAFTVTNVDGEVMFTVKGSFFSLHDTRQLLDSAGTPIPTFRKKIISIHRRWKVYRGDSSSRKDLLFSAKKSGLVQIKTELDVFLATNTKELDQHDFKVKGSFRDKACVNDIGVNCNSNPNIGVEHNNNPIRIQQLTPAIKCAYNIIKTQSGLQSRILSRKQNTPSQDKKEPLHQDKCPLCCCKSHHKLNRDMY</sequence>
<dbReference type="PANTHER" id="PTHR31087">
    <property type="match status" value="1"/>
</dbReference>
<evidence type="ECO:0000256" key="1">
    <source>
        <dbReference type="ARBA" id="ARBA00005437"/>
    </source>
</evidence>
<evidence type="ECO:0000313" key="2">
    <source>
        <dbReference type="EMBL" id="PRQ42767.1"/>
    </source>
</evidence>
<name>A0A2P6R8L9_ROSCH</name>
<dbReference type="PANTHER" id="PTHR31087:SF58">
    <property type="entry name" value="OS07G0230700 PROTEIN"/>
    <property type="match status" value="1"/>
</dbReference>
<dbReference type="InterPro" id="IPR007612">
    <property type="entry name" value="LOR"/>
</dbReference>
<proteinExistence type="inferred from homology"/>
<dbReference type="AlphaFoldDB" id="A0A2P6R8L9"/>
<dbReference type="Gene3D" id="2.40.160.200">
    <property type="entry name" value="LURP1-related"/>
    <property type="match status" value="1"/>
</dbReference>
<gene>
    <name evidence="2" type="ORF">RchiOBHm_Chr3g0461241</name>
</gene>
<organism evidence="2 3">
    <name type="scientific">Rosa chinensis</name>
    <name type="common">China rose</name>
    <dbReference type="NCBI Taxonomy" id="74649"/>
    <lineage>
        <taxon>Eukaryota</taxon>
        <taxon>Viridiplantae</taxon>
        <taxon>Streptophyta</taxon>
        <taxon>Embryophyta</taxon>
        <taxon>Tracheophyta</taxon>
        <taxon>Spermatophyta</taxon>
        <taxon>Magnoliopsida</taxon>
        <taxon>eudicotyledons</taxon>
        <taxon>Gunneridae</taxon>
        <taxon>Pentapetalae</taxon>
        <taxon>rosids</taxon>
        <taxon>fabids</taxon>
        <taxon>Rosales</taxon>
        <taxon>Rosaceae</taxon>
        <taxon>Rosoideae</taxon>
        <taxon>Rosoideae incertae sedis</taxon>
        <taxon>Rosa</taxon>
    </lineage>
</organism>
<keyword evidence="3" id="KW-1185">Reference proteome</keyword>
<dbReference type="InterPro" id="IPR025659">
    <property type="entry name" value="Tubby-like_C"/>
</dbReference>
<accession>A0A2P6R8L9</accession>
<dbReference type="EMBL" id="PDCK01000041">
    <property type="protein sequence ID" value="PRQ42767.1"/>
    <property type="molecule type" value="Genomic_DNA"/>
</dbReference>
<dbReference type="OrthoDB" id="97518at2759"/>
<reference evidence="2 3" key="1">
    <citation type="journal article" date="2018" name="Nat. Genet.">
        <title>The Rosa genome provides new insights in the design of modern roses.</title>
        <authorList>
            <person name="Bendahmane M."/>
        </authorList>
    </citation>
    <scope>NUCLEOTIDE SEQUENCE [LARGE SCALE GENOMIC DNA]</scope>
    <source>
        <strain evidence="3">cv. Old Blush</strain>
    </source>
</reference>
<comment type="similarity">
    <text evidence="1">Belongs to the LOR family.</text>
</comment>
<dbReference type="Proteomes" id="UP000238479">
    <property type="component" value="Chromosome 3"/>
</dbReference>
<dbReference type="SUPFAM" id="SSF54518">
    <property type="entry name" value="Tubby C-terminal domain-like"/>
    <property type="match status" value="1"/>
</dbReference>
<dbReference type="InterPro" id="IPR038595">
    <property type="entry name" value="LOR_sf"/>
</dbReference>
<protein>
    <submittedName>
        <fullName evidence="2">Putative tubby-like domain-containing protein</fullName>
    </submittedName>
</protein>
<comment type="caution">
    <text evidence="2">The sequence shown here is derived from an EMBL/GenBank/DDBJ whole genome shotgun (WGS) entry which is preliminary data.</text>
</comment>
<dbReference type="Gramene" id="PRQ42767">
    <property type="protein sequence ID" value="PRQ42767"/>
    <property type="gene ID" value="RchiOBHm_Chr3g0461241"/>
</dbReference>
<evidence type="ECO:0000313" key="3">
    <source>
        <dbReference type="Proteomes" id="UP000238479"/>
    </source>
</evidence>